<evidence type="ECO:0000313" key="6">
    <source>
        <dbReference type="Proteomes" id="UP000515161"/>
    </source>
</evidence>
<reference evidence="7" key="1">
    <citation type="submission" date="2025-08" db="UniProtKB">
        <authorList>
            <consortium name="RefSeq"/>
        </authorList>
    </citation>
    <scope>IDENTIFICATION</scope>
</reference>
<evidence type="ECO:0000256" key="3">
    <source>
        <dbReference type="ARBA" id="ARBA00023242"/>
    </source>
</evidence>
<protein>
    <submittedName>
        <fullName evidence="7">Uncharacterized protein LOC117536459</fullName>
    </submittedName>
</protein>
<evidence type="ECO:0000256" key="1">
    <source>
        <dbReference type="ARBA" id="ARBA00004123"/>
    </source>
</evidence>
<accession>A0A6P8THU9</accession>
<dbReference type="GO" id="GO:0005634">
    <property type="term" value="C:nucleus"/>
    <property type="evidence" value="ECO:0007669"/>
    <property type="project" value="UniProtKB-SubCell"/>
</dbReference>
<feature type="region of interest" description="Disordered" evidence="4">
    <location>
        <begin position="1"/>
        <end position="23"/>
    </location>
</feature>
<feature type="compositionally biased region" description="Low complexity" evidence="4">
    <location>
        <begin position="349"/>
        <end position="361"/>
    </location>
</feature>
<dbReference type="GeneID" id="117536459"/>
<evidence type="ECO:0000256" key="4">
    <source>
        <dbReference type="SAM" id="MobiDB-lite"/>
    </source>
</evidence>
<dbReference type="KEGG" id="gacu:117536459"/>
<feature type="compositionally biased region" description="Basic and acidic residues" evidence="4">
    <location>
        <begin position="365"/>
        <end position="374"/>
    </location>
</feature>
<comment type="similarity">
    <text evidence="2">Belongs to the lin-54 family.</text>
</comment>
<dbReference type="PANTHER" id="PTHR46704">
    <property type="entry name" value="CXC DOMAIN-CONTAINING PROTEIN-RELATED"/>
    <property type="match status" value="1"/>
</dbReference>
<dbReference type="Pfam" id="PF03638">
    <property type="entry name" value="TCR"/>
    <property type="match status" value="1"/>
</dbReference>
<dbReference type="PROSITE" id="PS51634">
    <property type="entry name" value="CRC"/>
    <property type="match status" value="1"/>
</dbReference>
<evidence type="ECO:0000259" key="5">
    <source>
        <dbReference type="PROSITE" id="PS51634"/>
    </source>
</evidence>
<name>A0A6P8THU9_GYMAC</name>
<organism evidence="6 7">
    <name type="scientific">Gymnodraco acuticeps</name>
    <name type="common">Antarctic dragonfish</name>
    <dbReference type="NCBI Taxonomy" id="8218"/>
    <lineage>
        <taxon>Eukaryota</taxon>
        <taxon>Metazoa</taxon>
        <taxon>Chordata</taxon>
        <taxon>Craniata</taxon>
        <taxon>Vertebrata</taxon>
        <taxon>Euteleostomi</taxon>
        <taxon>Actinopterygii</taxon>
        <taxon>Neopterygii</taxon>
        <taxon>Teleostei</taxon>
        <taxon>Neoteleostei</taxon>
        <taxon>Acanthomorphata</taxon>
        <taxon>Eupercaria</taxon>
        <taxon>Perciformes</taxon>
        <taxon>Notothenioidei</taxon>
        <taxon>Bathydraconidae</taxon>
        <taxon>Gymnodraco</taxon>
    </lineage>
</organism>
<keyword evidence="3" id="KW-0539">Nucleus</keyword>
<feature type="region of interest" description="Disordered" evidence="4">
    <location>
        <begin position="341"/>
        <end position="374"/>
    </location>
</feature>
<feature type="compositionally biased region" description="Basic and acidic residues" evidence="4">
    <location>
        <begin position="115"/>
        <end position="125"/>
    </location>
</feature>
<dbReference type="Proteomes" id="UP000515161">
    <property type="component" value="Unplaced"/>
</dbReference>
<feature type="compositionally biased region" description="Polar residues" evidence="4">
    <location>
        <begin position="132"/>
        <end position="141"/>
    </location>
</feature>
<gene>
    <name evidence="7" type="primary">LOC117536459</name>
</gene>
<dbReference type="OrthoDB" id="10025386at2759"/>
<dbReference type="RefSeq" id="XP_034057235.1">
    <property type="nucleotide sequence ID" value="XM_034201344.1"/>
</dbReference>
<dbReference type="PANTHER" id="PTHR46704:SF9">
    <property type="entry name" value="BHLH DOMAIN-CONTAINING PROTEIN"/>
    <property type="match status" value="1"/>
</dbReference>
<evidence type="ECO:0000313" key="7">
    <source>
        <dbReference type="RefSeq" id="XP_034057235.1"/>
    </source>
</evidence>
<dbReference type="InParanoid" id="A0A6P8THU9"/>
<keyword evidence="6" id="KW-1185">Reference proteome</keyword>
<feature type="domain" description="CRC" evidence="5">
    <location>
        <begin position="1562"/>
        <end position="1616"/>
    </location>
</feature>
<dbReference type="InterPro" id="IPR005172">
    <property type="entry name" value="CRC"/>
</dbReference>
<comment type="subcellular location">
    <subcellularLocation>
        <location evidence="1">Nucleus</location>
    </subcellularLocation>
</comment>
<feature type="compositionally biased region" description="Polar residues" evidence="4">
    <location>
        <begin position="1"/>
        <end position="10"/>
    </location>
</feature>
<evidence type="ECO:0000256" key="2">
    <source>
        <dbReference type="ARBA" id="ARBA00007267"/>
    </source>
</evidence>
<dbReference type="InterPro" id="IPR033467">
    <property type="entry name" value="Tesmin/TSO1-like_CXC"/>
</dbReference>
<proteinExistence type="inferred from homology"/>
<sequence length="1616" mass="181260">MAAAMVSSSSGDEENAPESLKKSKLSTHKHCYMHITSVKHEKVDCFTNTRWNTYRTSLQRSLGLKGDSRNVVAENHKHCLDFEFEDIPEDAGFHHICYIRFTDTKAMTKVERRLAREGDQDVREDLEVEPIPSTSRSTYRSQTEKLRSRSGLPIAGSGPVLPALCIICKMKEKMIIKAGKRQRDQLCKAETLKAGKLQKAAEKKDDQSVLLHIKDKDCVALEVRYHKSCYSQYTMFLLRPDKPETEQDEAMFDASYKLFCERIIRQRLLVNNEVLRMGQLRQAFIDMVKANEGVDASNYRQDLLKKRLAQDFPQLAFHMPTKRNVCELVFAETLSKDALVDMLPDPSGTETTQSSELSQTDSDNETGRTKCQTTHEDTRTLYTAALFLKRLLSDTPGMSCPWPPTSENVNVTESQTVVPIGLYNLLSWIIGSTEEPTLDHYVNIDDDVHLKVLSVCQDIVYLASKGRKQTPKSLALGLTVRHLTGSSRIVSLLNRLGHCASWDTVLSLDTSLAQLTLVEGRDKIPKGFSKRTPTTLVWDNIDFGEETLSGRGTTHHTNGIMLQSVPGEPMSTAIRQPLRKGVTSFIAPPPMPIQPYHQSKRQGPQNLCQPVQSATCRMDTHFAVQAEMAYAFVKSTCTDSCTIPSWTGFHTLLQDENTLQKSALYYLPVIEASPTEMSTVNTILKRSVQIADQLELDHIVLVFDQAIYAKAQQIRWKDVEFTKRLVIRLGEFHTCMSYLSILGKRFGDAGLQDILIESEVVAPGSINGVLNGHHYNRSMRAHKLLYESLQRIRFITFMDSLPPQERAACMDVITEMECAFPDRLMDVLSADQRFDNMCSKYADFVQRRSTENATFAFWSSYIDMMQLLLLFVRATRESNWQLHLSTVRLMMPWFFAYDRVNYARYLPAYWLEMMNLPVTHPSCHSDMNVKGQWTVQRQSVHGFASIACDQAIEQTLNRDAKTKGGWTGITQNRSAVYRWILSQHERAAIARQCESMAGISPELRTRKDLDKTRISADAKAVSRILDTIDSMLNPFDVHQDGIVCLSSGRVATGEITKDLLVASEKGENAVKEFMEQRLLSKTVDIFAPIISQKLKTLSDQKKPPKKSAAGKEVILRADKKLFSRLLILGQSRKIEMREILSYSLGTVSYPLASADGSLAKTNKSALMDLLQSKGGECLVDKVPIGGAILFDGMAVMQAMPSRPATFGELAETILQSILQLALHHKCTRIDFVTDRYPPISIKSLERSRRADAGSQLITIFSPDQRTPTQWKKFLSDGKNKEALAEFLYVAWTHADLTTVGKNLSLYIAHQNQCHCVTVMEGVQSVDVVEDLQCDHEECDTRVFLHAQHAAQEHKAVIIKSSDTDVAVIAVSLQADLPCSLYVFTGTGNRTRIIDIAMVSSALGTSVCSALIGIHTFSGCDSTSAFYGKGKRKSFAVACEKDDYLKAFRSLGTNFDLEQSTFALLCRYVCHLYDQPAAEHVNDARYKAFCMASSALPELSIPPTHDALHQHCKRANYQAAIMRSCLKREMNAPSPAGYGWEIEDGNLHVTWMTRNPAPDSVLHVIHCSCKESACEKGRCSCFSAGLCCTDLCRCSNCANKKETEEENDDCPDTDSEE</sequence>
<feature type="region of interest" description="Disordered" evidence="4">
    <location>
        <begin position="115"/>
        <end position="152"/>
    </location>
</feature>
<dbReference type="SMART" id="SM01114">
    <property type="entry name" value="CXC"/>
    <property type="match status" value="1"/>
</dbReference>